<dbReference type="Proteomes" id="UP001320706">
    <property type="component" value="Unassembled WGS sequence"/>
</dbReference>
<reference evidence="1" key="1">
    <citation type="submission" date="2024-02" db="EMBL/GenBank/DDBJ databases">
        <title>Metagenome Assembled Genome of Zalaria obscura JY119.</title>
        <authorList>
            <person name="Vighnesh L."/>
            <person name="Jagadeeshwari U."/>
            <person name="Venkata Ramana C."/>
            <person name="Sasikala C."/>
        </authorList>
    </citation>
    <scope>NUCLEOTIDE SEQUENCE</scope>
    <source>
        <strain evidence="1">JY119</strain>
    </source>
</reference>
<organism evidence="1 2">
    <name type="scientific">Zalaria obscura</name>
    <dbReference type="NCBI Taxonomy" id="2024903"/>
    <lineage>
        <taxon>Eukaryota</taxon>
        <taxon>Fungi</taxon>
        <taxon>Dikarya</taxon>
        <taxon>Ascomycota</taxon>
        <taxon>Pezizomycotina</taxon>
        <taxon>Dothideomycetes</taxon>
        <taxon>Dothideomycetidae</taxon>
        <taxon>Dothideales</taxon>
        <taxon>Zalariaceae</taxon>
        <taxon>Zalaria</taxon>
    </lineage>
</organism>
<gene>
    <name evidence="1" type="primary">BET1</name>
    <name evidence="1" type="ORF">M8818_006140</name>
</gene>
<name>A0ACC3SA78_9PEZI</name>
<evidence type="ECO:0000313" key="2">
    <source>
        <dbReference type="Proteomes" id="UP001320706"/>
    </source>
</evidence>
<proteinExistence type="predicted"/>
<accession>A0ACC3SA78</accession>
<keyword evidence="2" id="KW-1185">Reference proteome</keyword>
<sequence>MADPELAGACPNTRYPSTKTPFGGRTLLTRQNGVQVTLSRELSLKQSLTSTARFHQRDTRSSLFSSYDAQARPRPSSASPAGPSSTRASSNPYSSYGSNSYGGYSSDAPPDGHFAAAYPGSGGGIDRSRSAGGFRAATPNSKGQYSDSVLAELESQNDDEVSEMSRKVEMLKNITIKIGDEIRDSTALAEKMNDQFGNASVKLKGTMNRMLRMAERTGVGWKVERSKENPE</sequence>
<comment type="caution">
    <text evidence="1">The sequence shown here is derived from an EMBL/GenBank/DDBJ whole genome shotgun (WGS) entry which is preliminary data.</text>
</comment>
<dbReference type="EMBL" id="JAMKPW020000038">
    <property type="protein sequence ID" value="KAK8200824.1"/>
    <property type="molecule type" value="Genomic_DNA"/>
</dbReference>
<protein>
    <submittedName>
        <fullName evidence="1">Protein transport protein bet1</fullName>
    </submittedName>
</protein>
<evidence type="ECO:0000313" key="1">
    <source>
        <dbReference type="EMBL" id="KAK8200824.1"/>
    </source>
</evidence>